<dbReference type="EMBL" id="JACJID010000009">
    <property type="protein sequence ID" value="MBA8931702.1"/>
    <property type="molecule type" value="Genomic_DNA"/>
</dbReference>
<reference evidence="1 2" key="1">
    <citation type="submission" date="2020-08" db="EMBL/GenBank/DDBJ databases">
        <title>Genomic Encyclopedia of Archaeal and Bacterial Type Strains, Phase II (KMG-II): from individual species to whole genera.</title>
        <authorList>
            <person name="Goeker M."/>
        </authorList>
    </citation>
    <scope>NUCLEOTIDE SEQUENCE [LARGE SCALE GENOMIC DNA]</scope>
    <source>
        <strain evidence="1 2">DSM 43850</strain>
    </source>
</reference>
<proteinExistence type="predicted"/>
<sequence>MSPTLDELDGVIGDVLRENEISHDRKGPGRYFVTLPGTKKQQTNCWLLVTEHALVVEAFVCRQPDEAHQDLYRFLLRRNARLYGVHYTLDSRGDIYLVGRIGLGAVTPEELDRVLGQVLEAADGDFNTLLEIGFASAIRREWDWRVSRGESLANLNAFQHLVGAGRDEPSVADES</sequence>
<organism evidence="1 2">
    <name type="scientific">Kutzneria viridogrisea</name>
    <dbReference type="NCBI Taxonomy" id="47990"/>
    <lineage>
        <taxon>Bacteria</taxon>
        <taxon>Bacillati</taxon>
        <taxon>Actinomycetota</taxon>
        <taxon>Actinomycetes</taxon>
        <taxon>Pseudonocardiales</taxon>
        <taxon>Pseudonocardiaceae</taxon>
        <taxon>Kutzneria</taxon>
    </lineage>
</organism>
<dbReference type="InterPro" id="IPR019660">
    <property type="entry name" value="Put_sensory_transdc_reg_YbjN"/>
</dbReference>
<dbReference type="SUPFAM" id="SSF69635">
    <property type="entry name" value="Type III secretory system chaperone-like"/>
    <property type="match status" value="1"/>
</dbReference>
<dbReference type="RefSeq" id="WP_030110848.1">
    <property type="nucleotide sequence ID" value="NZ_BAAABQ010000089.1"/>
</dbReference>
<gene>
    <name evidence="1" type="ORF">BC739_008954</name>
</gene>
<accession>A0ABR6BYP3</accession>
<dbReference type="Pfam" id="PF10722">
    <property type="entry name" value="YbjN"/>
    <property type="match status" value="1"/>
</dbReference>
<comment type="caution">
    <text evidence="1">The sequence shown here is derived from an EMBL/GenBank/DDBJ whole genome shotgun (WGS) entry which is preliminary data.</text>
</comment>
<dbReference type="Gene3D" id="3.30.1460.10">
    <property type="match status" value="1"/>
</dbReference>
<name>A0ABR6BYP3_9PSEU</name>
<evidence type="ECO:0008006" key="3">
    <source>
        <dbReference type="Google" id="ProtNLM"/>
    </source>
</evidence>
<evidence type="ECO:0000313" key="1">
    <source>
        <dbReference type="EMBL" id="MBA8931702.1"/>
    </source>
</evidence>
<evidence type="ECO:0000313" key="2">
    <source>
        <dbReference type="Proteomes" id="UP000517916"/>
    </source>
</evidence>
<dbReference type="Proteomes" id="UP000517916">
    <property type="component" value="Unassembled WGS sequence"/>
</dbReference>
<keyword evidence="2" id="KW-1185">Reference proteome</keyword>
<protein>
    <recommendedName>
        <fullName evidence="3">Sensory transduction regulator</fullName>
    </recommendedName>
</protein>